<evidence type="ECO:0008006" key="4">
    <source>
        <dbReference type="Google" id="ProtNLM"/>
    </source>
</evidence>
<dbReference type="Gene3D" id="2.120.10.30">
    <property type="entry name" value="TolB, C-terminal domain"/>
    <property type="match status" value="2"/>
</dbReference>
<evidence type="ECO:0000313" key="2">
    <source>
        <dbReference type="EMBL" id="SDR26800.1"/>
    </source>
</evidence>
<evidence type="ECO:0000313" key="3">
    <source>
        <dbReference type="Proteomes" id="UP000183053"/>
    </source>
</evidence>
<keyword evidence="3" id="KW-1185">Reference proteome</keyword>
<gene>
    <name evidence="2" type="ORF">SAMN04489765_4391</name>
</gene>
<reference evidence="3" key="1">
    <citation type="submission" date="2016-10" db="EMBL/GenBank/DDBJ databases">
        <authorList>
            <person name="Varghese N."/>
            <person name="Submissions S."/>
        </authorList>
    </citation>
    <scope>NUCLEOTIDE SEQUENCE [LARGE SCALE GENOMIC DNA]</scope>
    <source>
        <strain evidence="3">DSM 44142</strain>
    </source>
</reference>
<feature type="signal peptide" evidence="1">
    <location>
        <begin position="1"/>
        <end position="49"/>
    </location>
</feature>
<organism evidence="2 3">
    <name type="scientific">Tsukamurella pulmonis</name>
    <dbReference type="NCBI Taxonomy" id="47312"/>
    <lineage>
        <taxon>Bacteria</taxon>
        <taxon>Bacillati</taxon>
        <taxon>Actinomycetota</taxon>
        <taxon>Actinomycetes</taxon>
        <taxon>Mycobacteriales</taxon>
        <taxon>Tsukamurellaceae</taxon>
        <taxon>Tsukamurella</taxon>
    </lineage>
</organism>
<dbReference type="Proteomes" id="UP000183053">
    <property type="component" value="Unassembled WGS sequence"/>
</dbReference>
<dbReference type="InterPro" id="IPR011042">
    <property type="entry name" value="6-blade_b-propeller_TolB-like"/>
</dbReference>
<evidence type="ECO:0000256" key="1">
    <source>
        <dbReference type="SAM" id="SignalP"/>
    </source>
</evidence>
<sequence>MQVMACPVVGRPVTGWFSRDCQTARMRRSRSVPLRVAALVAATAALAGAAPSLAAAAPSGAACAGWRTTVLRSGMGTLENLAFDGAGTVYLSRQNPVTGRGALLAGTQPGALRTVVDLPNPGGIVVRDGAVHVTTANSAPSGLLGKTDGTVSVVDPATGATRTVAAGLTMPNGLALLPDGRAVTSTVLGPRQGIVATAPGGAPVPFALRGESVNGLWFDGASGRLWATTATTATTRIYAIDPARPGSPRRYEVPGFGPGHFADDLTVGPDGAVYAALDLPGTVVRLDPASGAQCTIATGHRGVTSVRFGRGPGWDGAAMYATTLTGKLLRLTR</sequence>
<dbReference type="SUPFAM" id="SSF63829">
    <property type="entry name" value="Calcium-dependent phosphotriesterase"/>
    <property type="match status" value="1"/>
</dbReference>
<feature type="chain" id="PRO_5038489550" description="SMP-30/Gluconolaconase/LRE-like region-containing protein" evidence="1">
    <location>
        <begin position="50"/>
        <end position="333"/>
    </location>
</feature>
<keyword evidence="1" id="KW-0732">Signal</keyword>
<dbReference type="EMBL" id="FNLF01000002">
    <property type="protein sequence ID" value="SDR26800.1"/>
    <property type="molecule type" value="Genomic_DNA"/>
</dbReference>
<dbReference type="STRING" id="47312.SAMN04489765_4391"/>
<proteinExistence type="predicted"/>
<protein>
    <recommendedName>
        <fullName evidence="4">SMP-30/Gluconolaconase/LRE-like region-containing protein</fullName>
    </recommendedName>
</protein>
<name>A0A1H1HMT8_9ACTN</name>
<dbReference type="AlphaFoldDB" id="A0A1H1HMT8"/>
<accession>A0A1H1HMT8</accession>